<evidence type="ECO:0000256" key="4">
    <source>
        <dbReference type="ARBA" id="ARBA00022807"/>
    </source>
</evidence>
<keyword evidence="4" id="KW-0788">Thiol protease</keyword>
<comment type="similarity">
    <text evidence="1">Belongs to the peptidase C48 family.</text>
</comment>
<accession>A0AAX4PIX3</accession>
<organism evidence="6 7">
    <name type="scientific">Chloropicon roscoffensis</name>
    <dbReference type="NCBI Taxonomy" id="1461544"/>
    <lineage>
        <taxon>Eukaryota</taxon>
        <taxon>Viridiplantae</taxon>
        <taxon>Chlorophyta</taxon>
        <taxon>Chloropicophyceae</taxon>
        <taxon>Chloropicales</taxon>
        <taxon>Chloropicaceae</taxon>
        <taxon>Chloropicon</taxon>
    </lineage>
</organism>
<dbReference type="AlphaFoldDB" id="A0AAX4PIX3"/>
<dbReference type="GO" id="GO:0008234">
    <property type="term" value="F:cysteine-type peptidase activity"/>
    <property type="evidence" value="ECO:0007669"/>
    <property type="project" value="UniProtKB-KW"/>
</dbReference>
<evidence type="ECO:0000313" key="6">
    <source>
        <dbReference type="EMBL" id="WZN65540.1"/>
    </source>
</evidence>
<evidence type="ECO:0000259" key="5">
    <source>
        <dbReference type="PROSITE" id="PS50600"/>
    </source>
</evidence>
<dbReference type="InterPro" id="IPR038765">
    <property type="entry name" value="Papain-like_cys_pep_sf"/>
</dbReference>
<dbReference type="Pfam" id="PF02902">
    <property type="entry name" value="Peptidase_C48"/>
    <property type="match status" value="1"/>
</dbReference>
<keyword evidence="2" id="KW-0645">Protease</keyword>
<dbReference type="Gene3D" id="3.40.395.10">
    <property type="entry name" value="Adenoviral Proteinase, Chain A"/>
    <property type="match status" value="1"/>
</dbReference>
<protein>
    <submittedName>
        <fullName evidence="6">ULP_PROTEASE domain-containing protein</fullName>
    </submittedName>
</protein>
<dbReference type="GO" id="GO:0019784">
    <property type="term" value="F:deNEDDylase activity"/>
    <property type="evidence" value="ECO:0007669"/>
    <property type="project" value="InterPro"/>
</dbReference>
<gene>
    <name evidence="6" type="ORF">HKI87_12g71000</name>
</gene>
<reference evidence="6 7" key="1">
    <citation type="submission" date="2024-03" db="EMBL/GenBank/DDBJ databases">
        <title>Complete genome sequence of the green alga Chloropicon roscoffensis RCC1871.</title>
        <authorList>
            <person name="Lemieux C."/>
            <person name="Pombert J.-F."/>
            <person name="Otis C."/>
            <person name="Turmel M."/>
        </authorList>
    </citation>
    <scope>NUCLEOTIDE SEQUENCE [LARGE SCALE GENOMIC DNA]</scope>
    <source>
        <strain evidence="6 7">RCC1871</strain>
    </source>
</reference>
<name>A0AAX4PIX3_9CHLO</name>
<dbReference type="PROSITE" id="PS50600">
    <property type="entry name" value="ULP_PROTEASE"/>
    <property type="match status" value="1"/>
</dbReference>
<evidence type="ECO:0000313" key="7">
    <source>
        <dbReference type="Proteomes" id="UP001472866"/>
    </source>
</evidence>
<keyword evidence="3" id="KW-0378">Hydrolase</keyword>
<sequence length="231" mass="25171">MVADTDVVVSYGDVVLRRRDALTLMDGEWLNDQVITFFLEYLKREAPGSGPKVEFLHASLVHLVACLPDQDQVDSVLSSLSLGEKEVVLAPINDSTDPSEPESGSHWSLLVYCRHDGRFCHYDSLGGSNDERAEAMAGKLGPSLGCSARVTRVKQMPRQGNGCDCGLFAMAVAEGVMCVTEPWAFPSALESDSSQLLARVRTMRGDVLSLLARLQRKAEITTSTAFLDADF</sequence>
<dbReference type="PANTHER" id="PTHR46468">
    <property type="entry name" value="SENTRIN-SPECIFIC PROTEASE 8"/>
    <property type="match status" value="1"/>
</dbReference>
<feature type="domain" description="Ubiquitin-like protease family profile" evidence="5">
    <location>
        <begin position="14"/>
        <end position="176"/>
    </location>
</feature>
<dbReference type="EMBL" id="CP151512">
    <property type="protein sequence ID" value="WZN65540.1"/>
    <property type="molecule type" value="Genomic_DNA"/>
</dbReference>
<dbReference type="Proteomes" id="UP001472866">
    <property type="component" value="Chromosome 12"/>
</dbReference>
<evidence type="ECO:0000256" key="2">
    <source>
        <dbReference type="ARBA" id="ARBA00022670"/>
    </source>
</evidence>
<proteinExistence type="inferred from homology"/>
<dbReference type="GO" id="GO:0000338">
    <property type="term" value="P:protein deneddylation"/>
    <property type="evidence" value="ECO:0007669"/>
    <property type="project" value="TreeGrafter"/>
</dbReference>
<dbReference type="GO" id="GO:0006508">
    <property type="term" value="P:proteolysis"/>
    <property type="evidence" value="ECO:0007669"/>
    <property type="project" value="UniProtKB-KW"/>
</dbReference>
<dbReference type="SUPFAM" id="SSF54001">
    <property type="entry name" value="Cysteine proteinases"/>
    <property type="match status" value="1"/>
</dbReference>
<keyword evidence="7" id="KW-1185">Reference proteome</keyword>
<evidence type="ECO:0000256" key="1">
    <source>
        <dbReference type="ARBA" id="ARBA00005234"/>
    </source>
</evidence>
<dbReference type="PANTHER" id="PTHR46468:SF1">
    <property type="entry name" value="SENTRIN-SPECIFIC PROTEASE 8"/>
    <property type="match status" value="1"/>
</dbReference>
<dbReference type="InterPro" id="IPR044613">
    <property type="entry name" value="Nep1/2-like"/>
</dbReference>
<evidence type="ECO:0000256" key="3">
    <source>
        <dbReference type="ARBA" id="ARBA00022801"/>
    </source>
</evidence>
<dbReference type="InterPro" id="IPR003653">
    <property type="entry name" value="Peptidase_C48_C"/>
</dbReference>